<protein>
    <submittedName>
        <fullName evidence="2">Uncharacterized protein</fullName>
    </submittedName>
</protein>
<keyword evidence="1" id="KW-0472">Membrane</keyword>
<feature type="transmembrane region" description="Helical" evidence="1">
    <location>
        <begin position="451"/>
        <end position="469"/>
    </location>
</feature>
<accession>A0A2T2YSG6</accession>
<keyword evidence="1" id="KW-0812">Transmembrane</keyword>
<feature type="transmembrane region" description="Helical" evidence="1">
    <location>
        <begin position="356"/>
        <end position="375"/>
    </location>
</feature>
<sequence length="799" mass="84738">MIISAGEHVDALSACGGAGAWFRRSWFRFRRDSGVTSVRAPERSGAEGDFWDTARWRPAVVAGRWARWLGASRGRRVAAWLLLTVLLLCVAPIGVGAVATAQSRTDAAGASTIDAIGWMDVRDSSGTPVSDYVFATNHGSLLHPGNTALSTVLDLEFAGFMAIAVTAIWLIGYAISFRWLQLVSVPLTEVADTLAGQIGTPMVMTVAASVGAFFVAWFVLRGLFSKATLQVLTMLAVALFGVGYLAHPMADVLSPHGLLAEGRDVGVAVAAGLNGDANPNPQSVIATMENTLADNFVRHPLQVWNFGHVVDRSPACRAEWSAGVAAGSDARVASGMQRCGDTAAYTKSQNPNAGQVCTGLLLLLFAAVLLLFGVYLSGKIVVAAAEAIYHAFMAIFGFAAGGFVYGPTQTFLVRNLVDAFVSAGKMVAFTIYLGVYALVLDDLFRQTPGQGMEVIFVGGAVMVVGVVLLRRVGKNVAARGNQAVARIGSVLAGGQAGAGGAAAATAAGAPSGSERLLTALAAINTVNANPVAEYMMGRRRFPLSSRSRLRQDAETANMRIAAESGRRGWILNYNRTREQIIDSARSAAGEYGHTPLGAAVAVDRVVDRGGGLGDADSALTSAGFTDKQMRLDAIRAYNYRTSWGPNMWDGDKHLGQAIASMNVLKLGRTPANVALFQRTAHRLANRRFADPQLRFSSFDAEEQALLRAYFANPTKPVIERINQVATGSATTLPGITGTVEPERAALMNRFINVHLSRSYLAAAQAEDLPAASEILRKMALPEYWLGTSKLTPSKAIPTF</sequence>
<feature type="transmembrane region" description="Helical" evidence="1">
    <location>
        <begin position="157"/>
        <end position="180"/>
    </location>
</feature>
<comment type="caution">
    <text evidence="2">The sequence shown here is derived from an EMBL/GenBank/DDBJ whole genome shotgun (WGS) entry which is preliminary data.</text>
</comment>
<feature type="transmembrane region" description="Helical" evidence="1">
    <location>
        <begin position="387"/>
        <end position="405"/>
    </location>
</feature>
<name>A0A2T2YSG6_9NOCA</name>
<feature type="transmembrane region" description="Helical" evidence="1">
    <location>
        <begin position="201"/>
        <end position="221"/>
    </location>
</feature>
<evidence type="ECO:0000313" key="2">
    <source>
        <dbReference type="EMBL" id="PSR58428.1"/>
    </source>
</evidence>
<reference evidence="2 3" key="1">
    <citation type="submission" date="2018-02" db="EMBL/GenBank/DDBJ databases">
        <title>8 Nocardia nova and 1 Nocardia cyriacigeorgica strain used for evolution to TMP-SMX.</title>
        <authorList>
            <person name="Mehta H."/>
            <person name="Weng J."/>
            <person name="Shamoo Y."/>
        </authorList>
    </citation>
    <scope>NUCLEOTIDE SEQUENCE [LARGE SCALE GENOMIC DNA]</scope>
    <source>
        <strain evidence="2 3">ATCC 33727</strain>
    </source>
</reference>
<dbReference type="EMBL" id="PYHS01000024">
    <property type="protein sequence ID" value="PSR58428.1"/>
    <property type="molecule type" value="Genomic_DNA"/>
</dbReference>
<feature type="transmembrane region" description="Helical" evidence="1">
    <location>
        <begin position="227"/>
        <end position="246"/>
    </location>
</feature>
<evidence type="ECO:0000256" key="1">
    <source>
        <dbReference type="SAM" id="Phobius"/>
    </source>
</evidence>
<keyword evidence="1" id="KW-1133">Transmembrane helix</keyword>
<proteinExistence type="predicted"/>
<feature type="transmembrane region" description="Helical" evidence="1">
    <location>
        <begin position="417"/>
        <end position="439"/>
    </location>
</feature>
<evidence type="ECO:0000313" key="3">
    <source>
        <dbReference type="Proteomes" id="UP000241647"/>
    </source>
</evidence>
<dbReference type="AlphaFoldDB" id="A0A2T2YSG6"/>
<feature type="transmembrane region" description="Helical" evidence="1">
    <location>
        <begin position="77"/>
        <end position="99"/>
    </location>
</feature>
<gene>
    <name evidence="2" type="ORF">C8259_30635</name>
</gene>
<dbReference type="Proteomes" id="UP000241647">
    <property type="component" value="Unassembled WGS sequence"/>
</dbReference>
<organism evidence="2 3">
    <name type="scientific">Nocardia nova</name>
    <dbReference type="NCBI Taxonomy" id="37330"/>
    <lineage>
        <taxon>Bacteria</taxon>
        <taxon>Bacillati</taxon>
        <taxon>Actinomycetota</taxon>
        <taxon>Actinomycetes</taxon>
        <taxon>Mycobacteriales</taxon>
        <taxon>Nocardiaceae</taxon>
        <taxon>Nocardia</taxon>
    </lineage>
</organism>